<dbReference type="SUPFAM" id="SSF81452">
    <property type="entry name" value="Cytochrome c oxidase subunit III-like"/>
    <property type="match status" value="1"/>
</dbReference>
<comment type="subcellular location">
    <subcellularLocation>
        <location evidence="1 7">Cell membrane</location>
        <topology evidence="1 7">Multi-pass membrane protein</topology>
    </subcellularLocation>
</comment>
<dbReference type="InterPro" id="IPR035973">
    <property type="entry name" value="Cyt_c_oxidase_su3-like_sf"/>
</dbReference>
<dbReference type="FunFam" id="1.20.120.80:FF:000001">
    <property type="entry name" value="Cytochrome (Ubi)quinol oxidase subunit III"/>
    <property type="match status" value="1"/>
</dbReference>
<dbReference type="GO" id="GO:0004129">
    <property type="term" value="F:cytochrome-c oxidase activity"/>
    <property type="evidence" value="ECO:0007669"/>
    <property type="project" value="InterPro"/>
</dbReference>
<dbReference type="InterPro" id="IPR024791">
    <property type="entry name" value="Cyt_c/ubiquinol_Oxase_su3"/>
</dbReference>
<dbReference type="PANTHER" id="PTHR11403:SF9">
    <property type="entry name" value="CYTOCHROME C OXIDASE SUBUNIT 3"/>
    <property type="match status" value="1"/>
</dbReference>
<keyword evidence="4 7" id="KW-0812">Transmembrane</keyword>
<dbReference type="InterPro" id="IPR000298">
    <property type="entry name" value="Cyt_c_oxidase-like_su3"/>
</dbReference>
<dbReference type="InterPro" id="IPR033946">
    <property type="entry name" value="Ubiquinol_oxase_su3_dom"/>
</dbReference>
<feature type="transmembrane region" description="Helical" evidence="8">
    <location>
        <begin position="28"/>
        <end position="49"/>
    </location>
</feature>
<evidence type="ECO:0000256" key="8">
    <source>
        <dbReference type="SAM" id="Phobius"/>
    </source>
</evidence>
<evidence type="ECO:0000256" key="2">
    <source>
        <dbReference type="ARBA" id="ARBA00010581"/>
    </source>
</evidence>
<dbReference type="AlphaFoldDB" id="A0A917H7I1"/>
<accession>A0A917H7I1</accession>
<dbReference type="EMBL" id="BMFR01000003">
    <property type="protein sequence ID" value="GGG70010.1"/>
    <property type="molecule type" value="Genomic_DNA"/>
</dbReference>
<reference evidence="10" key="2">
    <citation type="submission" date="2020-09" db="EMBL/GenBank/DDBJ databases">
        <authorList>
            <person name="Sun Q."/>
            <person name="Zhou Y."/>
        </authorList>
    </citation>
    <scope>NUCLEOTIDE SEQUENCE</scope>
    <source>
        <strain evidence="10">CGMCC 1.12754</strain>
    </source>
</reference>
<keyword evidence="5 8" id="KW-1133">Transmembrane helix</keyword>
<evidence type="ECO:0000313" key="10">
    <source>
        <dbReference type="EMBL" id="GGG70010.1"/>
    </source>
</evidence>
<dbReference type="Pfam" id="PF00510">
    <property type="entry name" value="COX3"/>
    <property type="match status" value="1"/>
</dbReference>
<proteinExistence type="inferred from homology"/>
<dbReference type="PROSITE" id="PS50253">
    <property type="entry name" value="COX3"/>
    <property type="match status" value="1"/>
</dbReference>
<organism evidence="10 11">
    <name type="scientific">Virgibacillus oceani</name>
    <dbReference type="NCBI Taxonomy" id="1479511"/>
    <lineage>
        <taxon>Bacteria</taxon>
        <taxon>Bacillati</taxon>
        <taxon>Bacillota</taxon>
        <taxon>Bacilli</taxon>
        <taxon>Bacillales</taxon>
        <taxon>Bacillaceae</taxon>
        <taxon>Virgibacillus</taxon>
    </lineage>
</organism>
<comment type="similarity">
    <text evidence="2 7">Belongs to the cytochrome c oxidase subunit 3 family.</text>
</comment>
<evidence type="ECO:0000256" key="6">
    <source>
        <dbReference type="ARBA" id="ARBA00023136"/>
    </source>
</evidence>
<keyword evidence="3" id="KW-1003">Cell membrane</keyword>
<gene>
    <name evidence="10" type="primary">ctaE</name>
    <name evidence="10" type="ORF">GCM10011398_12560</name>
</gene>
<protein>
    <submittedName>
        <fullName evidence="10">Cytochrome B oxidoreductase</fullName>
    </submittedName>
</protein>
<evidence type="ECO:0000256" key="1">
    <source>
        <dbReference type="ARBA" id="ARBA00004651"/>
    </source>
</evidence>
<evidence type="ECO:0000313" key="11">
    <source>
        <dbReference type="Proteomes" id="UP000622860"/>
    </source>
</evidence>
<keyword evidence="11" id="KW-1185">Reference proteome</keyword>
<evidence type="ECO:0000256" key="5">
    <source>
        <dbReference type="ARBA" id="ARBA00022989"/>
    </source>
</evidence>
<dbReference type="Proteomes" id="UP000622860">
    <property type="component" value="Unassembled WGS sequence"/>
</dbReference>
<sequence>MSHDHSLNPETMPHEPEKATLEGKNKFIGFWFFLGGETVLFASLFGTYLALHNSTAGGPAGNELFGLELVFVMTILLLTSSLTSVYAIYHMKNNDFGKMTLWFIITIILGFGFVGCELYEFHHYITEYGFTFRSSAFGSAFYALLGFHGGHVTFGLFWMITLLIRNARRGLNLYNAPKFYIWSLYWHFIDVVWVFIFTVVYLMGKVG</sequence>
<evidence type="ECO:0000256" key="4">
    <source>
        <dbReference type="ARBA" id="ARBA00022692"/>
    </source>
</evidence>
<reference evidence="10" key="1">
    <citation type="journal article" date="2014" name="Int. J. Syst. Evol. Microbiol.">
        <title>Complete genome sequence of Corynebacterium casei LMG S-19264T (=DSM 44701T), isolated from a smear-ripened cheese.</title>
        <authorList>
            <consortium name="US DOE Joint Genome Institute (JGI-PGF)"/>
            <person name="Walter F."/>
            <person name="Albersmeier A."/>
            <person name="Kalinowski J."/>
            <person name="Ruckert C."/>
        </authorList>
    </citation>
    <scope>NUCLEOTIDE SEQUENCE</scope>
    <source>
        <strain evidence="10">CGMCC 1.12754</strain>
    </source>
</reference>
<feature type="transmembrane region" description="Helical" evidence="8">
    <location>
        <begin position="141"/>
        <end position="164"/>
    </location>
</feature>
<feature type="transmembrane region" description="Helical" evidence="8">
    <location>
        <begin position="101"/>
        <end position="121"/>
    </location>
</feature>
<feature type="transmembrane region" description="Helical" evidence="8">
    <location>
        <begin position="69"/>
        <end position="89"/>
    </location>
</feature>
<dbReference type="CDD" id="cd02863">
    <property type="entry name" value="Ubiquinol_oxidase_III"/>
    <property type="match status" value="1"/>
</dbReference>
<name>A0A917H7I1_9BACI</name>
<dbReference type="RefSeq" id="WP_188454513.1">
    <property type="nucleotide sequence ID" value="NZ_BMFR01000003.1"/>
</dbReference>
<dbReference type="InterPro" id="IPR013833">
    <property type="entry name" value="Cyt_c_oxidase_su3_a-hlx"/>
</dbReference>
<keyword evidence="6 8" id="KW-0472">Membrane</keyword>
<comment type="caution">
    <text evidence="10">The sequence shown here is derived from an EMBL/GenBank/DDBJ whole genome shotgun (WGS) entry which is preliminary data.</text>
</comment>
<evidence type="ECO:0000259" key="9">
    <source>
        <dbReference type="PROSITE" id="PS50253"/>
    </source>
</evidence>
<dbReference type="PANTHER" id="PTHR11403">
    <property type="entry name" value="CYTOCHROME C OXIDASE SUBUNIT III"/>
    <property type="match status" value="1"/>
</dbReference>
<evidence type="ECO:0000256" key="7">
    <source>
        <dbReference type="RuleBase" id="RU003376"/>
    </source>
</evidence>
<feature type="transmembrane region" description="Helical" evidence="8">
    <location>
        <begin position="184"/>
        <end position="204"/>
    </location>
</feature>
<evidence type="ECO:0000256" key="3">
    <source>
        <dbReference type="ARBA" id="ARBA00022475"/>
    </source>
</evidence>
<dbReference type="GO" id="GO:0005886">
    <property type="term" value="C:plasma membrane"/>
    <property type="evidence" value="ECO:0007669"/>
    <property type="project" value="UniProtKB-SubCell"/>
</dbReference>
<feature type="domain" description="Heme-copper oxidase subunit III family profile" evidence="9">
    <location>
        <begin position="28"/>
        <end position="205"/>
    </location>
</feature>
<dbReference type="Gene3D" id="1.20.120.80">
    <property type="entry name" value="Cytochrome c oxidase, subunit III, four-helix bundle"/>
    <property type="match status" value="1"/>
</dbReference>
<dbReference type="GO" id="GO:0019646">
    <property type="term" value="P:aerobic electron transport chain"/>
    <property type="evidence" value="ECO:0007669"/>
    <property type="project" value="InterPro"/>
</dbReference>